<proteinExistence type="predicted"/>
<sequence>MRKFKKVFFCSFAFLGLSFPLHTQASGETIAIDKCAVLKSQEKKSSCLGTGLNNDPARDPQLYFYNQCDTKIAVKQCFLFPNGNVVDAIEYIKPGVTRRIYKCTESSNPKVQGSPRMEPKPTKYFVFDPANDSSYKYKCD</sequence>
<reference evidence="2 3" key="1">
    <citation type="submission" date="2016-10" db="EMBL/GenBank/DDBJ databases">
        <authorList>
            <person name="Varghese N."/>
            <person name="Submissions S."/>
        </authorList>
    </citation>
    <scope>NUCLEOTIDE SEQUENCE [LARGE SCALE GENOMIC DNA]</scope>
    <source>
        <strain evidence="2 3">CGMCC 1.8499</strain>
    </source>
</reference>
<dbReference type="Proteomes" id="UP000183805">
    <property type="component" value="Unassembled WGS sequence"/>
</dbReference>
<feature type="chain" id="PRO_5047271516" description="Secreted protein" evidence="1">
    <location>
        <begin position="26"/>
        <end position="140"/>
    </location>
</feature>
<dbReference type="RefSeq" id="WP_036967575.1">
    <property type="nucleotide sequence ID" value="NZ_FPAZ01000010.1"/>
</dbReference>
<keyword evidence="1" id="KW-0732">Signal</keyword>
<evidence type="ECO:0000313" key="2">
    <source>
        <dbReference type="EMBL" id="SFT80669.1"/>
    </source>
</evidence>
<feature type="signal peptide" evidence="1">
    <location>
        <begin position="1"/>
        <end position="25"/>
    </location>
</feature>
<name>A0ABY1GIT2_9GAMM</name>
<dbReference type="EMBL" id="FPAZ01000010">
    <property type="protein sequence ID" value="SFT80669.1"/>
    <property type="molecule type" value="Genomic_DNA"/>
</dbReference>
<evidence type="ECO:0000256" key="1">
    <source>
        <dbReference type="SAM" id="SignalP"/>
    </source>
</evidence>
<accession>A0ABY1GIT2</accession>
<evidence type="ECO:0000313" key="3">
    <source>
        <dbReference type="Proteomes" id="UP000183805"/>
    </source>
</evidence>
<protein>
    <recommendedName>
        <fullName evidence="4">Secreted protein</fullName>
    </recommendedName>
</protein>
<gene>
    <name evidence="2" type="ORF">SAMN04487854_11079</name>
</gene>
<organism evidence="2 3">
    <name type="scientific">Pseudoalteromonas lipolytica</name>
    <dbReference type="NCBI Taxonomy" id="570156"/>
    <lineage>
        <taxon>Bacteria</taxon>
        <taxon>Pseudomonadati</taxon>
        <taxon>Pseudomonadota</taxon>
        <taxon>Gammaproteobacteria</taxon>
        <taxon>Alteromonadales</taxon>
        <taxon>Pseudoalteromonadaceae</taxon>
        <taxon>Pseudoalteromonas</taxon>
    </lineage>
</organism>
<comment type="caution">
    <text evidence="2">The sequence shown here is derived from an EMBL/GenBank/DDBJ whole genome shotgun (WGS) entry which is preliminary data.</text>
</comment>
<keyword evidence="3" id="KW-1185">Reference proteome</keyword>
<evidence type="ECO:0008006" key="4">
    <source>
        <dbReference type="Google" id="ProtNLM"/>
    </source>
</evidence>